<comment type="caution">
    <text evidence="5">The sequence shown here is derived from an EMBL/GenBank/DDBJ whole genome shotgun (WGS) entry which is preliminary data.</text>
</comment>
<dbReference type="CDD" id="cd05907">
    <property type="entry name" value="VL_LC_FACS_like"/>
    <property type="match status" value="1"/>
</dbReference>
<dbReference type="AlphaFoldDB" id="A0A5M8FT08"/>
<keyword evidence="1" id="KW-0547">Nucleotide-binding</keyword>
<dbReference type="PANTHER" id="PTHR43272">
    <property type="entry name" value="LONG-CHAIN-FATTY-ACID--COA LIGASE"/>
    <property type="match status" value="1"/>
</dbReference>
<dbReference type="InterPro" id="IPR042099">
    <property type="entry name" value="ANL_N_sf"/>
</dbReference>
<gene>
    <name evidence="5" type="ORF">F2Q65_04450</name>
</gene>
<organism evidence="5 6">
    <name type="scientific">Thiohalocapsa marina</name>
    <dbReference type="NCBI Taxonomy" id="424902"/>
    <lineage>
        <taxon>Bacteria</taxon>
        <taxon>Pseudomonadati</taxon>
        <taxon>Pseudomonadota</taxon>
        <taxon>Gammaproteobacteria</taxon>
        <taxon>Chromatiales</taxon>
        <taxon>Chromatiaceae</taxon>
        <taxon>Thiohalocapsa</taxon>
    </lineage>
</organism>
<dbReference type="OrthoDB" id="5296889at2"/>
<evidence type="ECO:0000256" key="3">
    <source>
        <dbReference type="SAM" id="MobiDB-lite"/>
    </source>
</evidence>
<evidence type="ECO:0000313" key="5">
    <source>
        <dbReference type="EMBL" id="KAA6186632.1"/>
    </source>
</evidence>
<reference evidence="5 6" key="1">
    <citation type="submission" date="2019-09" db="EMBL/GenBank/DDBJ databases">
        <title>Whole-genome sequence of the purple sulfur bacterium Thiohalocapsa marina DSM 19078.</title>
        <authorList>
            <person name="Kyndt J.A."/>
            <person name="Meyer T.E."/>
        </authorList>
    </citation>
    <scope>NUCLEOTIDE SEQUENCE [LARGE SCALE GENOMIC DNA]</scope>
    <source>
        <strain evidence="5 6">DSM 19078</strain>
    </source>
</reference>
<dbReference type="GO" id="GO:0004467">
    <property type="term" value="F:long-chain fatty acid-CoA ligase activity"/>
    <property type="evidence" value="ECO:0007669"/>
    <property type="project" value="TreeGrafter"/>
</dbReference>
<dbReference type="InterPro" id="IPR000873">
    <property type="entry name" value="AMP-dep_synth/lig_dom"/>
</dbReference>
<proteinExistence type="predicted"/>
<keyword evidence="5" id="KW-0436">Ligase</keyword>
<dbReference type="PROSITE" id="PS00455">
    <property type="entry name" value="AMP_BINDING"/>
    <property type="match status" value="1"/>
</dbReference>
<dbReference type="EMBL" id="VWXX01000004">
    <property type="protein sequence ID" value="KAA6186632.1"/>
    <property type="molecule type" value="Genomic_DNA"/>
</dbReference>
<feature type="region of interest" description="Disordered" evidence="3">
    <location>
        <begin position="670"/>
        <end position="693"/>
    </location>
</feature>
<dbReference type="InterPro" id="IPR020845">
    <property type="entry name" value="AMP-binding_CS"/>
</dbReference>
<protein>
    <submittedName>
        <fullName evidence="5">Long-chain fatty acid--CoA ligase</fullName>
    </submittedName>
</protein>
<dbReference type="SUPFAM" id="SSF56801">
    <property type="entry name" value="Acetyl-CoA synthetase-like"/>
    <property type="match status" value="1"/>
</dbReference>
<evidence type="ECO:0000259" key="4">
    <source>
        <dbReference type="Pfam" id="PF00501"/>
    </source>
</evidence>
<keyword evidence="6" id="KW-1185">Reference proteome</keyword>
<feature type="domain" description="AMP-dependent synthetase/ligase" evidence="4">
    <location>
        <begin position="41"/>
        <end position="481"/>
    </location>
</feature>
<evidence type="ECO:0000313" key="6">
    <source>
        <dbReference type="Proteomes" id="UP000322981"/>
    </source>
</evidence>
<dbReference type="Proteomes" id="UP000322981">
    <property type="component" value="Unassembled WGS sequence"/>
</dbReference>
<dbReference type="Gene3D" id="3.40.50.12780">
    <property type="entry name" value="N-terminal domain of ligase-like"/>
    <property type="match status" value="1"/>
</dbReference>
<name>A0A5M8FT08_9GAMM</name>
<accession>A0A5M8FT08</accession>
<keyword evidence="2" id="KW-0067">ATP-binding</keyword>
<dbReference type="Pfam" id="PF00501">
    <property type="entry name" value="AMP-binding"/>
    <property type="match status" value="1"/>
</dbReference>
<evidence type="ECO:0000256" key="1">
    <source>
        <dbReference type="ARBA" id="ARBA00022741"/>
    </source>
</evidence>
<feature type="region of interest" description="Disordered" evidence="3">
    <location>
        <begin position="156"/>
        <end position="184"/>
    </location>
</feature>
<dbReference type="GO" id="GO:0016020">
    <property type="term" value="C:membrane"/>
    <property type="evidence" value="ECO:0007669"/>
    <property type="project" value="TreeGrafter"/>
</dbReference>
<dbReference type="PANTHER" id="PTHR43272:SF33">
    <property type="entry name" value="AMP-BINDING DOMAIN-CONTAINING PROTEIN-RELATED"/>
    <property type="match status" value="1"/>
</dbReference>
<sequence>MHTTRKQPGERASTGSHAEAPVIGANVIGATKAGTLPGLLHQRVARTPQQIAYRAFHRGAWRDYSWQEIAERVARWRHALAAEGLRPGERVALCLPNGVDWVCFDQAAQGLGLVTVPLYSTDSPGNLRHILTDSGASLVLFDRDAQWQAVAALDEASADMAPEAPPKNQSDTLSDPPPNRQPLPQLRRILYRNRCKNGGRQVLAGDNDDRMRRLDDWLPQGAATPNQPVVDDPDALATLIYTSGTTGPPKGVMLSHRNILSNAEAVLQRIPALPSDEFLSFLPLAHAFERTVGYYLPMMAGCRVSYARSIADLRDDLLDLRPTVMLSVPRIYDKIYLALQARLGTSGLKRRLFDRTVALGWQRFEAEQGRAAPLGRADRMLWALLRPLVARPVLRRLGGRLRVAVSGGAPLSPTVARLFIGLGLPLTEGYGLTEAAPVVSATEPADCIPGLVGRPLPGVEIRIAAENELLVRSAGVMQGYWGQPQATAEAIDTDGWLHTGDQVALRDGYVQVRGRLKEILVTSTGEKVPPTDMELALTMDPLFEQAMVVGEGRPFLSALLVLSDSHWRTLAAQLSAQPAAQREPQQAAQQEIDADDPDALQHPAVINAVRTRVDHCLRHFPGYAQVRALHLERTPWSTENGLLTPTLKLKRAELETHYAAVIEALYQRPGHARRQTGEQAGEQAESDPSGSPY</sequence>
<evidence type="ECO:0000256" key="2">
    <source>
        <dbReference type="ARBA" id="ARBA00022840"/>
    </source>
</evidence>
<dbReference type="GO" id="GO:0005524">
    <property type="term" value="F:ATP binding"/>
    <property type="evidence" value="ECO:0007669"/>
    <property type="project" value="UniProtKB-KW"/>
</dbReference>
<dbReference type="RefSeq" id="WP_150090847.1">
    <property type="nucleotide sequence ID" value="NZ_VWXX01000004.1"/>
</dbReference>
<dbReference type="Pfam" id="PF23562">
    <property type="entry name" value="AMP-binding_C_3"/>
    <property type="match status" value="1"/>
</dbReference>